<keyword evidence="4" id="KW-1185">Reference proteome</keyword>
<dbReference type="GO" id="GO:0005739">
    <property type="term" value="C:mitochondrion"/>
    <property type="evidence" value="ECO:0007669"/>
    <property type="project" value="TreeGrafter"/>
</dbReference>
<dbReference type="Gene3D" id="3.40.50.10330">
    <property type="entry name" value="Probable inorganic polyphosphate/atp-NAD kinase, domain 1"/>
    <property type="match status" value="1"/>
</dbReference>
<evidence type="ECO:0000313" key="4">
    <source>
        <dbReference type="Proteomes" id="UP000887577"/>
    </source>
</evidence>
<evidence type="ECO:0000256" key="3">
    <source>
        <dbReference type="SAM" id="MobiDB-lite"/>
    </source>
</evidence>
<dbReference type="InterPro" id="IPR002504">
    <property type="entry name" value="NADK"/>
</dbReference>
<organism evidence="4 5">
    <name type="scientific">Panagrolaimus superbus</name>
    <dbReference type="NCBI Taxonomy" id="310955"/>
    <lineage>
        <taxon>Eukaryota</taxon>
        <taxon>Metazoa</taxon>
        <taxon>Ecdysozoa</taxon>
        <taxon>Nematoda</taxon>
        <taxon>Chromadorea</taxon>
        <taxon>Rhabditida</taxon>
        <taxon>Tylenchina</taxon>
        <taxon>Panagrolaimomorpha</taxon>
        <taxon>Panagrolaimoidea</taxon>
        <taxon>Panagrolaimidae</taxon>
        <taxon>Panagrolaimus</taxon>
    </lineage>
</organism>
<accession>A0A914YU96</accession>
<dbReference type="GO" id="GO:0006741">
    <property type="term" value="P:NADP+ biosynthetic process"/>
    <property type="evidence" value="ECO:0007669"/>
    <property type="project" value="InterPro"/>
</dbReference>
<protein>
    <recommendedName>
        <fullName evidence="2">NAD(+) kinase</fullName>
        <ecNumber evidence="2">2.7.1.23</ecNumber>
    </recommendedName>
</protein>
<dbReference type="InterPro" id="IPR016064">
    <property type="entry name" value="NAD/diacylglycerol_kinase_sf"/>
</dbReference>
<dbReference type="InterPro" id="IPR017438">
    <property type="entry name" value="ATP-NAD_kinase_N"/>
</dbReference>
<dbReference type="AlphaFoldDB" id="A0A914YU96"/>
<dbReference type="Proteomes" id="UP000887577">
    <property type="component" value="Unplaced"/>
</dbReference>
<dbReference type="WBParaSite" id="PSU_v2.g3240.t1">
    <property type="protein sequence ID" value="PSU_v2.g3240.t1"/>
    <property type="gene ID" value="PSU_v2.g3240"/>
</dbReference>
<reference evidence="5" key="1">
    <citation type="submission" date="2022-11" db="UniProtKB">
        <authorList>
            <consortium name="WormBaseParasite"/>
        </authorList>
    </citation>
    <scope>IDENTIFICATION</scope>
</reference>
<evidence type="ECO:0000313" key="5">
    <source>
        <dbReference type="WBParaSite" id="PSU_v2.g3240.t1"/>
    </source>
</evidence>
<dbReference type="GO" id="GO:0019674">
    <property type="term" value="P:NAD+ metabolic process"/>
    <property type="evidence" value="ECO:0007669"/>
    <property type="project" value="TreeGrafter"/>
</dbReference>
<feature type="region of interest" description="Disordered" evidence="3">
    <location>
        <begin position="1"/>
        <end position="37"/>
    </location>
</feature>
<dbReference type="PANTHER" id="PTHR13158">
    <property type="match status" value="1"/>
</dbReference>
<dbReference type="Pfam" id="PF01513">
    <property type="entry name" value="NAD_kinase"/>
    <property type="match status" value="1"/>
</dbReference>
<dbReference type="EC" id="2.7.1.23" evidence="2"/>
<name>A0A914YU96_9BILA</name>
<dbReference type="GO" id="GO:0003951">
    <property type="term" value="F:NAD+ kinase activity"/>
    <property type="evidence" value="ECO:0007669"/>
    <property type="project" value="UniProtKB-EC"/>
</dbReference>
<dbReference type="PANTHER" id="PTHR13158:SF4">
    <property type="entry name" value="NAD(+) KINASE"/>
    <property type="match status" value="1"/>
</dbReference>
<evidence type="ECO:0000256" key="2">
    <source>
        <dbReference type="ARBA" id="ARBA00012120"/>
    </source>
</evidence>
<feature type="compositionally biased region" description="Basic and acidic residues" evidence="3">
    <location>
        <begin position="9"/>
        <end position="37"/>
    </location>
</feature>
<proteinExistence type="inferred from homology"/>
<sequence>MGLINDGTTAKKEGDGGVSKRDFSTDNSSNDHLKKDTTKFTPERALIVSKTTRLQYEMYRAKLDYSEINNPAFQKRLKRIGANFEQIKDKDKQQRDYIEAMKNELEKDGVDVKIVTRRNYTKNLAVWSDLIISAGGDGTFLTAASKVRDLTPVIGMNTDPIGSEGHLCLTGKQRRSPSEVIRHFLDGEYEATFRQRIRVTIIKAGFEGSPPPTFKRQRRRSEASKACYLFSDEECEEAEPPVEPMLALNEVFIGESHAARVSYYVSLLL</sequence>
<comment type="similarity">
    <text evidence="1">Belongs to the NAD kinase family.</text>
</comment>
<dbReference type="SUPFAM" id="SSF111331">
    <property type="entry name" value="NAD kinase/diacylglycerol kinase-like"/>
    <property type="match status" value="1"/>
</dbReference>
<evidence type="ECO:0000256" key="1">
    <source>
        <dbReference type="ARBA" id="ARBA00010995"/>
    </source>
</evidence>